<dbReference type="Proteomes" id="UP000050640">
    <property type="component" value="Unplaced"/>
</dbReference>
<dbReference type="WBParaSite" id="EEL_0000307301-mRNA-1">
    <property type="protein sequence ID" value="EEL_0000307301-mRNA-1"/>
    <property type="gene ID" value="EEL_0000307301"/>
</dbReference>
<reference evidence="2" key="1">
    <citation type="submission" date="2017-02" db="UniProtKB">
        <authorList>
            <consortium name="WormBaseParasite"/>
        </authorList>
    </citation>
    <scope>IDENTIFICATION</scope>
</reference>
<proteinExistence type="predicted"/>
<protein>
    <submittedName>
        <fullName evidence="2">Uncharacterized protein</fullName>
    </submittedName>
</protein>
<evidence type="ECO:0000313" key="2">
    <source>
        <dbReference type="WBParaSite" id="EEL_0000307301-mRNA-1"/>
    </source>
</evidence>
<keyword evidence="1" id="KW-1185">Reference proteome</keyword>
<accession>A0A0R3RNL2</accession>
<sequence>MANHNNTTRLYGHRLFNKRSNWEALYNAYKVMSVLCSNKSRETSKYIK</sequence>
<organism evidence="1 2">
    <name type="scientific">Elaeophora elaphi</name>
    <dbReference type="NCBI Taxonomy" id="1147741"/>
    <lineage>
        <taxon>Eukaryota</taxon>
        <taxon>Metazoa</taxon>
        <taxon>Ecdysozoa</taxon>
        <taxon>Nematoda</taxon>
        <taxon>Chromadorea</taxon>
        <taxon>Rhabditida</taxon>
        <taxon>Spirurina</taxon>
        <taxon>Spiruromorpha</taxon>
        <taxon>Filarioidea</taxon>
        <taxon>Onchocercidae</taxon>
        <taxon>Elaeophora</taxon>
    </lineage>
</organism>
<name>A0A0R3RNL2_9BILA</name>
<evidence type="ECO:0000313" key="1">
    <source>
        <dbReference type="Proteomes" id="UP000050640"/>
    </source>
</evidence>
<dbReference type="AlphaFoldDB" id="A0A0R3RNL2"/>